<feature type="domain" description="Carrier" evidence="3">
    <location>
        <begin position="56"/>
        <end position="144"/>
    </location>
</feature>
<proteinExistence type="predicted"/>
<dbReference type="InterPro" id="IPR020845">
    <property type="entry name" value="AMP-binding_CS"/>
</dbReference>
<dbReference type="SUPFAM" id="SSF52777">
    <property type="entry name" value="CoA-dependent acyltransferases"/>
    <property type="match status" value="2"/>
</dbReference>
<dbReference type="OMA" id="CIDRHET"/>
<dbReference type="GO" id="GO:0003824">
    <property type="term" value="F:catalytic activity"/>
    <property type="evidence" value="ECO:0007669"/>
    <property type="project" value="InterPro"/>
</dbReference>
<accession>A0A7I4YLU5</accession>
<dbReference type="PANTHER" id="PTHR45527">
    <property type="entry name" value="NONRIBOSOMAL PEPTIDE SYNTHETASE"/>
    <property type="match status" value="1"/>
</dbReference>
<dbReference type="PROSITE" id="PS00455">
    <property type="entry name" value="AMP_BINDING"/>
    <property type="match status" value="1"/>
</dbReference>
<dbReference type="OrthoDB" id="5803791at2759"/>
<organism evidence="4 5">
    <name type="scientific">Haemonchus contortus</name>
    <name type="common">Barber pole worm</name>
    <dbReference type="NCBI Taxonomy" id="6289"/>
    <lineage>
        <taxon>Eukaryota</taxon>
        <taxon>Metazoa</taxon>
        <taxon>Ecdysozoa</taxon>
        <taxon>Nematoda</taxon>
        <taxon>Chromadorea</taxon>
        <taxon>Rhabditida</taxon>
        <taxon>Rhabditina</taxon>
        <taxon>Rhabditomorpha</taxon>
        <taxon>Strongyloidea</taxon>
        <taxon>Trichostrongylidae</taxon>
        <taxon>Haemonchus</taxon>
    </lineage>
</organism>
<evidence type="ECO:0000256" key="2">
    <source>
        <dbReference type="ARBA" id="ARBA00022553"/>
    </source>
</evidence>
<dbReference type="SUPFAM" id="SSF47336">
    <property type="entry name" value="ACP-like"/>
    <property type="match status" value="1"/>
</dbReference>
<dbReference type="InterPro" id="IPR023213">
    <property type="entry name" value="CAT-like_dom_sf"/>
</dbReference>
<dbReference type="InterPro" id="IPR000873">
    <property type="entry name" value="AMP-dep_synth/lig_dom"/>
</dbReference>
<dbReference type="InterPro" id="IPR009081">
    <property type="entry name" value="PP-bd_ACP"/>
</dbReference>
<dbReference type="Pfam" id="PF00550">
    <property type="entry name" value="PP-binding"/>
    <property type="match status" value="1"/>
</dbReference>
<protein>
    <submittedName>
        <fullName evidence="5">Carrier domain-containing protein</fullName>
    </submittedName>
</protein>
<reference evidence="5" key="1">
    <citation type="submission" date="2020-12" db="UniProtKB">
        <authorList>
            <consortium name="WormBaseParasite"/>
        </authorList>
    </citation>
    <scope>IDENTIFICATION</scope>
    <source>
        <strain evidence="5">MHco3</strain>
    </source>
</reference>
<dbReference type="SUPFAM" id="SSF56801">
    <property type="entry name" value="Acetyl-CoA synthetase-like"/>
    <property type="match status" value="1"/>
</dbReference>
<keyword evidence="1" id="KW-0596">Phosphopantetheine</keyword>
<dbReference type="AlphaFoldDB" id="A0A7I4YLU5"/>
<dbReference type="Gene3D" id="3.30.559.10">
    <property type="entry name" value="Chloramphenicol acetyltransferase-like domain"/>
    <property type="match status" value="1"/>
</dbReference>
<keyword evidence="2" id="KW-0597">Phosphoprotein</keyword>
<dbReference type="GO" id="GO:0044550">
    <property type="term" value="P:secondary metabolite biosynthetic process"/>
    <property type="evidence" value="ECO:0007669"/>
    <property type="project" value="TreeGrafter"/>
</dbReference>
<dbReference type="GO" id="GO:0005737">
    <property type="term" value="C:cytoplasm"/>
    <property type="evidence" value="ECO:0007669"/>
    <property type="project" value="TreeGrafter"/>
</dbReference>
<dbReference type="PROSITE" id="PS50075">
    <property type="entry name" value="CARRIER"/>
    <property type="match status" value="1"/>
</dbReference>
<dbReference type="Proteomes" id="UP000025227">
    <property type="component" value="Unplaced"/>
</dbReference>
<dbReference type="InterPro" id="IPR042099">
    <property type="entry name" value="ANL_N_sf"/>
</dbReference>
<keyword evidence="4" id="KW-1185">Reference proteome</keyword>
<dbReference type="Pfam" id="PF00501">
    <property type="entry name" value="AMP-binding"/>
    <property type="match status" value="1"/>
</dbReference>
<dbReference type="Gene3D" id="3.40.50.12780">
    <property type="entry name" value="N-terminal domain of ligase-like"/>
    <property type="match status" value="1"/>
</dbReference>
<dbReference type="PANTHER" id="PTHR45527:SF1">
    <property type="entry name" value="FATTY ACID SYNTHASE"/>
    <property type="match status" value="1"/>
</dbReference>
<name>A0A7I4YLU5_HAECO</name>
<dbReference type="Gene3D" id="1.10.1200.10">
    <property type="entry name" value="ACP-like"/>
    <property type="match status" value="1"/>
</dbReference>
<dbReference type="WBParaSite" id="HCON_00117810-00001">
    <property type="protein sequence ID" value="HCON_00117810-00001"/>
    <property type="gene ID" value="HCON_00117810"/>
</dbReference>
<sequence length="879" mass="99139">MDLSKKIKSIEQIQYPVACFGELKILVSQTDGVGNLDAYGTFGSRCINWTNIRVESEETSKELNLLKQKSSCESPTVKCMAKIGINCECIDRHETFISMGLDSLQCAELEMMLQSEFPNYRIPSGIAMEKPTIEEMDAYLMSCSIACDTKNKDDNIYSHHIPLSPQQKGLVFLNELEPHARAQFNEPVVFAMKVDDFDESRFRAVLNTLVMRHTVLRAIYFANGQSILSGTEAFLSCRKSQVDPQTFVQTPIDIKSTSMHAMVCDSVDCKMVCLVFHHIAVDGHSINIITREIGMMYSERELPLPGRHYADYARHTSNRTYEKQLVKWRQKLNHREFQLLITDKSRTAKRTYNGATIQERIPPTLQKSLRKLRQAANCPNFCIFVAVYKSLIYKISGILDFPIGFPSTLRSKEYADTVGCFVNVVPLVEPFDPSCTLVQYLNRLSATIAEAKSIEVPLDVLISDLGIERDGNVSPLFQVLLVQDNVQLPAVDTSVVLLNYTTQLAKYEQSWYFQNDGKSIDICVEYNCDLFRQQTIEDLIDRFLFILGTFEELPLDRTLGDVAITKPVELNAVHEKINSNIRDIPKATFLEIFRANLLTTSLIKFKERRMSYQELDEESARIAASIVAVYSSHYGELPQGDRCAVVFMERSLHFLAVIFAIWKSGMVAVPISLDWPPQRILGMLKLFNNPILVGTKSEKLNTSAKRIGIPVLVGELHRRCHARFFNRSGLSDLAYITCTSGTTGTPKAVCTQFSGHGNLAAAYTETYFLHNNSHTYQVVNCGFDIFFADLTKTFVNGASITLAEELIPNPAEMEGVTNAYIMPAYLSMLSLSDIDRLSFLETVHFGGEAIQASALRSLLRNWRQHLSGIRCDRANCVHH</sequence>
<dbReference type="InterPro" id="IPR001242">
    <property type="entry name" value="Condensation_dom"/>
</dbReference>
<dbReference type="Pfam" id="PF00668">
    <property type="entry name" value="Condensation"/>
    <property type="match status" value="1"/>
</dbReference>
<evidence type="ECO:0000313" key="4">
    <source>
        <dbReference type="Proteomes" id="UP000025227"/>
    </source>
</evidence>
<evidence type="ECO:0000256" key="1">
    <source>
        <dbReference type="ARBA" id="ARBA00022450"/>
    </source>
</evidence>
<dbReference type="GO" id="GO:0031177">
    <property type="term" value="F:phosphopantetheine binding"/>
    <property type="evidence" value="ECO:0007669"/>
    <property type="project" value="TreeGrafter"/>
</dbReference>
<evidence type="ECO:0000313" key="5">
    <source>
        <dbReference type="WBParaSite" id="HCON_00117810-00001"/>
    </source>
</evidence>
<dbReference type="GO" id="GO:0043041">
    <property type="term" value="P:amino acid activation for nonribosomal peptide biosynthetic process"/>
    <property type="evidence" value="ECO:0007669"/>
    <property type="project" value="TreeGrafter"/>
</dbReference>
<dbReference type="InterPro" id="IPR036736">
    <property type="entry name" value="ACP-like_sf"/>
</dbReference>
<dbReference type="Gene3D" id="3.30.559.30">
    <property type="entry name" value="Nonribosomal peptide synthetase, condensation domain"/>
    <property type="match status" value="1"/>
</dbReference>
<evidence type="ECO:0000259" key="3">
    <source>
        <dbReference type="PROSITE" id="PS50075"/>
    </source>
</evidence>